<evidence type="ECO:0000313" key="2">
    <source>
        <dbReference type="Proteomes" id="UP000683000"/>
    </source>
</evidence>
<dbReference type="EMBL" id="JAGFBS010000004">
    <property type="protein sequence ID" value="KAG6379716.1"/>
    <property type="molecule type" value="Genomic_DNA"/>
</dbReference>
<protein>
    <submittedName>
        <fullName evidence="1">Uncharacterized protein</fullName>
    </submittedName>
</protein>
<dbReference type="OrthoDB" id="5632at2759"/>
<name>A0A8I3AEQ7_9AGAM</name>
<evidence type="ECO:0000313" key="1">
    <source>
        <dbReference type="EMBL" id="KAG6379716.1"/>
    </source>
</evidence>
<dbReference type="Proteomes" id="UP000683000">
    <property type="component" value="Unassembled WGS sequence"/>
</dbReference>
<keyword evidence="2" id="KW-1185">Reference proteome</keyword>
<reference evidence="1" key="1">
    <citation type="submission" date="2021-03" db="EMBL/GenBank/DDBJ databases">
        <title>Evolutionary innovations through gain and loss of genes in the ectomycorrhizal Boletales.</title>
        <authorList>
            <person name="Wu G."/>
            <person name="Miyauchi S."/>
            <person name="Morin E."/>
            <person name="Yang Z.-L."/>
            <person name="Xu J."/>
            <person name="Martin F.M."/>
        </authorList>
    </citation>
    <scope>NUCLEOTIDE SEQUENCE</scope>
    <source>
        <strain evidence="1">BR01</strain>
    </source>
</reference>
<organism evidence="1 2">
    <name type="scientific">Boletus reticuloceps</name>
    <dbReference type="NCBI Taxonomy" id="495285"/>
    <lineage>
        <taxon>Eukaryota</taxon>
        <taxon>Fungi</taxon>
        <taxon>Dikarya</taxon>
        <taxon>Basidiomycota</taxon>
        <taxon>Agaricomycotina</taxon>
        <taxon>Agaricomycetes</taxon>
        <taxon>Agaricomycetidae</taxon>
        <taxon>Boletales</taxon>
        <taxon>Boletineae</taxon>
        <taxon>Boletaceae</taxon>
        <taxon>Boletoideae</taxon>
        <taxon>Boletus</taxon>
    </lineage>
</organism>
<sequence length="168" mass="18811">MGVSIPSQQRWLFYWSQVLAGKGPPSLRLFQPNDHPERQQDLLEQSPQITKVKLTKLTVRMREPAGIQPHLVQAASVAITSAGKGRAMSESTTGKLWACLARYNDRLVDGTRTLGEKVTQPGWCNTVQSLQERSMGQDKDDTEFCSDGHIRHPADSTKSNCMCYHFPI</sequence>
<proteinExistence type="predicted"/>
<comment type="caution">
    <text evidence="1">The sequence shown here is derived from an EMBL/GenBank/DDBJ whole genome shotgun (WGS) entry which is preliminary data.</text>
</comment>
<gene>
    <name evidence="1" type="ORF">JVT61DRAFT_10247</name>
</gene>
<accession>A0A8I3AEQ7</accession>
<dbReference type="AlphaFoldDB" id="A0A8I3AEQ7"/>